<evidence type="ECO:0000256" key="1">
    <source>
        <dbReference type="SAM" id="Coils"/>
    </source>
</evidence>
<proteinExistence type="predicted"/>
<dbReference type="OrthoDB" id="4896814at2759"/>
<evidence type="ECO:0000313" key="4">
    <source>
        <dbReference type="Proteomes" id="UP000219286"/>
    </source>
</evidence>
<dbReference type="Proteomes" id="UP000219286">
    <property type="component" value="Unassembled WGS sequence"/>
</dbReference>
<organism evidence="3 4">
    <name type="scientific">Trichoderma parareesei</name>
    <name type="common">Filamentous fungus</name>
    <dbReference type="NCBI Taxonomy" id="858221"/>
    <lineage>
        <taxon>Eukaryota</taxon>
        <taxon>Fungi</taxon>
        <taxon>Dikarya</taxon>
        <taxon>Ascomycota</taxon>
        <taxon>Pezizomycotina</taxon>
        <taxon>Sordariomycetes</taxon>
        <taxon>Hypocreomycetidae</taxon>
        <taxon>Hypocreales</taxon>
        <taxon>Hypocreaceae</taxon>
        <taxon>Trichoderma</taxon>
    </lineage>
</organism>
<dbReference type="EMBL" id="LFMI01000361">
    <property type="protein sequence ID" value="OTA02836.1"/>
    <property type="molecule type" value="Genomic_DNA"/>
</dbReference>
<gene>
    <name evidence="3" type="ORF">A9Z42_0032610</name>
</gene>
<comment type="caution">
    <text evidence="3">The sequence shown here is derived from an EMBL/GenBank/DDBJ whole genome shotgun (WGS) entry which is preliminary data.</text>
</comment>
<evidence type="ECO:0000256" key="2">
    <source>
        <dbReference type="SAM" id="MobiDB-lite"/>
    </source>
</evidence>
<feature type="region of interest" description="Disordered" evidence="2">
    <location>
        <begin position="188"/>
        <end position="209"/>
    </location>
</feature>
<evidence type="ECO:0000313" key="3">
    <source>
        <dbReference type="EMBL" id="OTA02836.1"/>
    </source>
</evidence>
<sequence length="288" mass="32693">MPKKPPPRFEISDLSISESDPRYAAAVRCVETYWKQATSITELETHIYLAYLRGGNILFNIPIVTRSDARNPELASVATHRLYPKRSAKGTLEKDSIHWIVYMLLSSVYERLPSEYWDIIEATFGHTTIEDHTDEYRRLYPAPNSQQKVITPAPDIALPAEASTVAPSTAQPTVLSPWSIDNVINTMSPSKRKRPGLEHESSAKRAKVEGSEMLKKINQQAEVMQKAIDLLQSTQDDKLREMRDAIEENRQAVTTMQSELRQFMSAAATTLRDMQERLDDLWQTGGLF</sequence>
<feature type="coiled-coil region" evidence="1">
    <location>
        <begin position="214"/>
        <end position="259"/>
    </location>
</feature>
<dbReference type="AlphaFoldDB" id="A0A2H2ZL41"/>
<name>A0A2H2ZL41_TRIPA</name>
<keyword evidence="4" id="KW-1185">Reference proteome</keyword>
<protein>
    <submittedName>
        <fullName evidence="3">Uncharacterized protein</fullName>
    </submittedName>
</protein>
<feature type="compositionally biased region" description="Basic and acidic residues" evidence="2">
    <location>
        <begin position="195"/>
        <end position="209"/>
    </location>
</feature>
<keyword evidence="1" id="KW-0175">Coiled coil</keyword>
<accession>A0A2H2ZL41</accession>
<reference evidence="3 4" key="1">
    <citation type="journal article" date="2015" name="Genome Announc.">
        <title>Genome sequence and annotation of Trichoderma parareesei, the ancestor of the cellulase producer Trichoderma reesei.</title>
        <authorList>
            <person name="Yang D."/>
            <person name="Pomraning K."/>
            <person name="Kopchinskiy A."/>
            <person name="Karimi Aghcheh R."/>
            <person name="Atanasova L."/>
            <person name="Chenthamara K."/>
            <person name="Baker S.E."/>
            <person name="Zhang R."/>
            <person name="Shen Q."/>
            <person name="Freitag M."/>
            <person name="Kubicek C.P."/>
            <person name="Druzhinina I.S."/>
        </authorList>
    </citation>
    <scope>NUCLEOTIDE SEQUENCE [LARGE SCALE GENOMIC DNA]</scope>
    <source>
        <strain evidence="3 4">CBS 125925</strain>
    </source>
</reference>